<dbReference type="GO" id="GO:0010181">
    <property type="term" value="F:FMN binding"/>
    <property type="evidence" value="ECO:0007669"/>
    <property type="project" value="InterPro"/>
</dbReference>
<dbReference type="PIRSF" id="PIRSF000138">
    <property type="entry name" value="Al-hdrx_acd_dh"/>
    <property type="match status" value="1"/>
</dbReference>
<keyword evidence="3 7" id="KW-0288">FMN</keyword>
<proteinExistence type="inferred from homology"/>
<feature type="binding site" evidence="7">
    <location>
        <position position="257"/>
    </location>
    <ligand>
        <name>FMN</name>
        <dbReference type="ChEBI" id="CHEBI:58210"/>
    </ligand>
</feature>
<dbReference type="Pfam" id="PF01070">
    <property type="entry name" value="FMN_dh"/>
    <property type="match status" value="1"/>
</dbReference>
<dbReference type="InterPro" id="IPR037396">
    <property type="entry name" value="FMN_HAD"/>
</dbReference>
<protein>
    <submittedName>
        <fullName evidence="9">L-lactate dehydrogenase [cytochrome]</fullName>
        <ecNumber evidence="9">1.1.2.3</ecNumber>
    </submittedName>
</protein>
<feature type="binding site" evidence="7">
    <location>
        <position position="113"/>
    </location>
    <ligand>
        <name>glyoxylate</name>
        <dbReference type="ChEBI" id="CHEBI:36655"/>
    </ligand>
</feature>
<gene>
    <name evidence="9" type="primary">lldD</name>
    <name evidence="9" type="ORF">Pan54_13300</name>
</gene>
<feature type="binding site" evidence="7">
    <location>
        <position position="235"/>
    </location>
    <ligand>
        <name>FMN</name>
        <dbReference type="ChEBI" id="CHEBI:58210"/>
    </ligand>
</feature>
<evidence type="ECO:0000256" key="3">
    <source>
        <dbReference type="ARBA" id="ARBA00022643"/>
    </source>
</evidence>
<evidence type="ECO:0000313" key="9">
    <source>
        <dbReference type="EMBL" id="TWT60616.1"/>
    </source>
</evidence>
<dbReference type="PROSITE" id="PS51349">
    <property type="entry name" value="FMN_HYDROXY_ACID_DH_2"/>
    <property type="match status" value="1"/>
</dbReference>
<feature type="binding site" evidence="7">
    <location>
        <position position="259"/>
    </location>
    <ligand>
        <name>glyoxylate</name>
        <dbReference type="ChEBI" id="CHEBI:36655"/>
    </ligand>
</feature>
<evidence type="ECO:0000256" key="4">
    <source>
        <dbReference type="ARBA" id="ARBA00023002"/>
    </source>
</evidence>
<feature type="binding site" evidence="7">
    <location>
        <position position="90"/>
    </location>
    <ligand>
        <name>FMN</name>
        <dbReference type="ChEBI" id="CHEBI:58210"/>
    </ligand>
</feature>
<comment type="similarity">
    <text evidence="5">Belongs to the FMN-dependent alpha-hydroxy acid dehydrogenase family.</text>
</comment>
<feature type="binding site" evidence="7">
    <location>
        <position position="8"/>
    </location>
    <ligand>
        <name>glyoxylate</name>
        <dbReference type="ChEBI" id="CHEBI:36655"/>
    </ligand>
</feature>
<feature type="binding site" evidence="7">
    <location>
        <position position="262"/>
    </location>
    <ligand>
        <name>glyoxylate</name>
        <dbReference type="ChEBI" id="CHEBI:36655"/>
    </ligand>
</feature>
<evidence type="ECO:0000256" key="6">
    <source>
        <dbReference type="PIRSR" id="PIRSR000138-1"/>
    </source>
</evidence>
<keyword evidence="2 7" id="KW-0285">Flavoprotein</keyword>
<feature type="active site" description="Proton acceptor" evidence="6">
    <location>
        <position position="259"/>
    </location>
</feature>
<dbReference type="Proteomes" id="UP000316095">
    <property type="component" value="Unassembled WGS sequence"/>
</dbReference>
<keyword evidence="10" id="KW-1185">Reference proteome</keyword>
<dbReference type="PANTHER" id="PTHR10578">
    <property type="entry name" value="S -2-HYDROXY-ACID OXIDASE-RELATED"/>
    <property type="match status" value="1"/>
</dbReference>
<organism evidence="9 10">
    <name type="scientific">Rubinisphaera italica</name>
    <dbReference type="NCBI Taxonomy" id="2527969"/>
    <lineage>
        <taxon>Bacteria</taxon>
        <taxon>Pseudomonadati</taxon>
        <taxon>Planctomycetota</taxon>
        <taxon>Planctomycetia</taxon>
        <taxon>Planctomycetales</taxon>
        <taxon>Planctomycetaceae</taxon>
        <taxon>Rubinisphaera</taxon>
    </lineage>
</organism>
<dbReference type="SUPFAM" id="SSF51395">
    <property type="entry name" value="FMN-linked oxidoreductases"/>
    <property type="match status" value="1"/>
</dbReference>
<dbReference type="Gene3D" id="3.20.20.70">
    <property type="entry name" value="Aldolase class I"/>
    <property type="match status" value="1"/>
</dbReference>
<dbReference type="GO" id="GO:0004460">
    <property type="term" value="F:L-lactate dehydrogenase (cytochrome) activity"/>
    <property type="evidence" value="ECO:0007669"/>
    <property type="project" value="UniProtKB-EC"/>
</dbReference>
<dbReference type="InterPro" id="IPR008259">
    <property type="entry name" value="FMN_hydac_DH_AS"/>
</dbReference>
<dbReference type="InterPro" id="IPR012133">
    <property type="entry name" value="Alpha-hydoxy_acid_DH_FMN"/>
</dbReference>
<feature type="binding site" evidence="7">
    <location>
        <position position="111"/>
    </location>
    <ligand>
        <name>FMN</name>
        <dbReference type="ChEBI" id="CHEBI:58210"/>
    </ligand>
</feature>
<dbReference type="PANTHER" id="PTHR10578:SF107">
    <property type="entry name" value="2-HYDROXYACID OXIDASE 1"/>
    <property type="match status" value="1"/>
</dbReference>
<dbReference type="InterPro" id="IPR013785">
    <property type="entry name" value="Aldolase_TIM"/>
</dbReference>
<accession>A0A5C5XC54</accession>
<evidence type="ECO:0000259" key="8">
    <source>
        <dbReference type="PROSITE" id="PS51349"/>
    </source>
</evidence>
<dbReference type="InterPro" id="IPR000262">
    <property type="entry name" value="FMN-dep_DH"/>
</dbReference>
<evidence type="ECO:0000256" key="7">
    <source>
        <dbReference type="PIRSR" id="PIRSR000138-2"/>
    </source>
</evidence>
<evidence type="ECO:0000313" key="10">
    <source>
        <dbReference type="Proteomes" id="UP000316095"/>
    </source>
</evidence>
<evidence type="ECO:0000256" key="1">
    <source>
        <dbReference type="ARBA" id="ARBA00001917"/>
    </source>
</evidence>
<name>A0A5C5XC54_9PLAN</name>
<feature type="binding site" evidence="7">
    <location>
        <position position="148"/>
    </location>
    <ligand>
        <name>glyoxylate</name>
        <dbReference type="ChEBI" id="CHEBI:36655"/>
    </ligand>
</feature>
<keyword evidence="4 9" id="KW-0560">Oxidoreductase</keyword>
<feature type="binding site" evidence="7">
    <location>
        <begin position="61"/>
        <end position="63"/>
    </location>
    <ligand>
        <name>FMN</name>
        <dbReference type="ChEBI" id="CHEBI:58210"/>
    </ligand>
</feature>
<dbReference type="RefSeq" id="WP_207310061.1">
    <property type="nucleotide sequence ID" value="NZ_SJPG01000001.1"/>
</dbReference>
<reference evidence="9 10" key="1">
    <citation type="submission" date="2019-02" db="EMBL/GenBank/DDBJ databases">
        <title>Deep-cultivation of Planctomycetes and their phenomic and genomic characterization uncovers novel biology.</title>
        <authorList>
            <person name="Wiegand S."/>
            <person name="Jogler M."/>
            <person name="Boedeker C."/>
            <person name="Pinto D."/>
            <person name="Vollmers J."/>
            <person name="Rivas-Marin E."/>
            <person name="Kohn T."/>
            <person name="Peeters S.H."/>
            <person name="Heuer A."/>
            <person name="Rast P."/>
            <person name="Oberbeckmann S."/>
            <person name="Bunk B."/>
            <person name="Jeske O."/>
            <person name="Meyerdierks A."/>
            <person name="Storesund J.E."/>
            <person name="Kallscheuer N."/>
            <person name="Luecker S."/>
            <person name="Lage O.M."/>
            <person name="Pohl T."/>
            <person name="Merkel B.J."/>
            <person name="Hornburger P."/>
            <person name="Mueller R.-W."/>
            <person name="Bruemmer F."/>
            <person name="Labrenz M."/>
            <person name="Spormann A.M."/>
            <person name="Op Den Camp H."/>
            <person name="Overmann J."/>
            <person name="Amann R."/>
            <person name="Jetten M.S.M."/>
            <person name="Mascher T."/>
            <person name="Medema M.H."/>
            <person name="Devos D.P."/>
            <person name="Kaster A.-K."/>
            <person name="Ovreas L."/>
            <person name="Rohde M."/>
            <person name="Galperin M.Y."/>
            <person name="Jogler C."/>
        </authorList>
    </citation>
    <scope>NUCLEOTIDE SEQUENCE [LARGE SCALE GENOMIC DNA]</scope>
    <source>
        <strain evidence="9 10">Pan54</strain>
    </source>
</reference>
<feature type="domain" description="FMN hydroxy acid dehydrogenase" evidence="8">
    <location>
        <begin position="1"/>
        <end position="364"/>
    </location>
</feature>
<sequence length="365" mass="40587">MPAFAYDYLTAGCFTEINLARNKSDIRNVQLKPWYLRDFDGADQRTELFGETYDAPFGVAPVGLQGLMWPKACEYLAQSAVDHNIPFTLSTVSTASIEEIGKITNGKFWFQLYHPAEDLLRDKLLERAWEAGCRTLVILADTPTFAYRPKEIRNGLSIPPRMTPRNIVQMFMSPTWAMGQLIAGKPEFQTMKPYIPKGLNMKHLGLFMNKTFSGRLTEAKIAQIREKWQGNLIVKGIVNPDDAEIAVKHGLEGLIVSNHGGRQLDRGQSTIVPLYKLAPEFGSKLKMMIDGGMYSGADIAASLACGADFAFMGRTPMFGVCALGRYGGHHTFEMLKKQLQQVMEQVGCARVGDLCDHLIAESVPI</sequence>
<dbReference type="CDD" id="cd02809">
    <property type="entry name" value="alpha_hydroxyacid_oxid_FMN"/>
    <property type="match status" value="1"/>
</dbReference>
<dbReference type="AlphaFoldDB" id="A0A5C5XC54"/>
<comment type="caution">
    <text evidence="9">The sequence shown here is derived from an EMBL/GenBank/DDBJ whole genome shotgun (WGS) entry which is preliminary data.</text>
</comment>
<evidence type="ECO:0000256" key="2">
    <source>
        <dbReference type="ARBA" id="ARBA00022630"/>
    </source>
</evidence>
<dbReference type="PROSITE" id="PS00557">
    <property type="entry name" value="FMN_HYDROXY_ACID_DH_1"/>
    <property type="match status" value="1"/>
</dbReference>
<evidence type="ECO:0000256" key="5">
    <source>
        <dbReference type="ARBA" id="ARBA00024042"/>
    </source>
</evidence>
<feature type="binding site" evidence="7">
    <location>
        <begin position="313"/>
        <end position="314"/>
    </location>
    <ligand>
        <name>FMN</name>
        <dbReference type="ChEBI" id="CHEBI:58210"/>
    </ligand>
</feature>
<comment type="cofactor">
    <cofactor evidence="1">
        <name>FMN</name>
        <dbReference type="ChEBI" id="CHEBI:58210"/>
    </cofactor>
</comment>
<dbReference type="EC" id="1.1.2.3" evidence="9"/>
<dbReference type="EMBL" id="SJPG01000001">
    <property type="protein sequence ID" value="TWT60616.1"/>
    <property type="molecule type" value="Genomic_DNA"/>
</dbReference>